<dbReference type="GO" id="GO:0035435">
    <property type="term" value="P:phosphate ion transmembrane transport"/>
    <property type="evidence" value="ECO:0007669"/>
    <property type="project" value="TreeGrafter"/>
</dbReference>
<evidence type="ECO:0000256" key="2">
    <source>
        <dbReference type="ARBA" id="ARBA00009916"/>
    </source>
</evidence>
<dbReference type="AlphaFoldDB" id="A0A9J6CE07"/>
<feature type="transmembrane region" description="Helical" evidence="8">
    <location>
        <begin position="439"/>
        <end position="465"/>
    </location>
</feature>
<dbReference type="Pfam" id="PF01384">
    <property type="entry name" value="PHO4"/>
    <property type="match status" value="1"/>
</dbReference>
<organism evidence="9 10">
    <name type="scientific">Polypedilum vanderplanki</name>
    <name type="common">Sleeping chironomid midge</name>
    <dbReference type="NCBI Taxonomy" id="319348"/>
    <lineage>
        <taxon>Eukaryota</taxon>
        <taxon>Metazoa</taxon>
        <taxon>Ecdysozoa</taxon>
        <taxon>Arthropoda</taxon>
        <taxon>Hexapoda</taxon>
        <taxon>Insecta</taxon>
        <taxon>Pterygota</taxon>
        <taxon>Neoptera</taxon>
        <taxon>Endopterygota</taxon>
        <taxon>Diptera</taxon>
        <taxon>Nematocera</taxon>
        <taxon>Chironomoidea</taxon>
        <taxon>Chironomidae</taxon>
        <taxon>Chironominae</taxon>
        <taxon>Polypedilum</taxon>
        <taxon>Polypedilum</taxon>
    </lineage>
</organism>
<dbReference type="PANTHER" id="PTHR11101:SF80">
    <property type="entry name" value="PHOSPHATE TRANSPORTER"/>
    <property type="match status" value="1"/>
</dbReference>
<dbReference type="GO" id="GO:0005315">
    <property type="term" value="F:phosphate transmembrane transporter activity"/>
    <property type="evidence" value="ECO:0007669"/>
    <property type="project" value="InterPro"/>
</dbReference>
<evidence type="ECO:0000256" key="3">
    <source>
        <dbReference type="ARBA" id="ARBA00022448"/>
    </source>
</evidence>
<proteinExistence type="inferred from homology"/>
<keyword evidence="3 8" id="KW-0813">Transport</keyword>
<keyword evidence="4 8" id="KW-0592">Phosphate transport</keyword>
<comment type="function">
    <text evidence="8">Sodium-phosphate symporter.</text>
</comment>
<gene>
    <name evidence="9" type="ORF">PVAND_009690</name>
</gene>
<protein>
    <recommendedName>
        <fullName evidence="8">Phosphate transporter</fullName>
    </recommendedName>
</protein>
<dbReference type="InterPro" id="IPR001204">
    <property type="entry name" value="Phos_transporter"/>
</dbReference>
<dbReference type="Proteomes" id="UP001107558">
    <property type="component" value="Chromosome 1"/>
</dbReference>
<keyword evidence="7 8" id="KW-0472">Membrane</keyword>
<accession>A0A9J6CE07</accession>
<feature type="transmembrane region" description="Helical" evidence="8">
    <location>
        <begin position="7"/>
        <end position="28"/>
    </location>
</feature>
<reference evidence="9" key="1">
    <citation type="submission" date="2021-03" db="EMBL/GenBank/DDBJ databases">
        <title>Chromosome level genome of the anhydrobiotic midge Polypedilum vanderplanki.</title>
        <authorList>
            <person name="Yoshida Y."/>
            <person name="Kikawada T."/>
            <person name="Gusev O."/>
        </authorList>
    </citation>
    <scope>NUCLEOTIDE SEQUENCE</scope>
    <source>
        <strain evidence="9">NIAS01</strain>
        <tissue evidence="9">Whole body or cell culture</tissue>
    </source>
</reference>
<evidence type="ECO:0000256" key="6">
    <source>
        <dbReference type="ARBA" id="ARBA00022989"/>
    </source>
</evidence>
<feature type="transmembrane region" description="Helical" evidence="8">
    <location>
        <begin position="215"/>
        <end position="238"/>
    </location>
</feature>
<keyword evidence="10" id="KW-1185">Reference proteome</keyword>
<dbReference type="EMBL" id="JADBJN010000001">
    <property type="protein sequence ID" value="KAG5680165.1"/>
    <property type="molecule type" value="Genomic_DNA"/>
</dbReference>
<comment type="caution">
    <text evidence="9">The sequence shown here is derived from an EMBL/GenBank/DDBJ whole genome shotgun (WGS) entry which is preliminary data.</text>
</comment>
<dbReference type="OrthoDB" id="260807at2759"/>
<evidence type="ECO:0000256" key="4">
    <source>
        <dbReference type="ARBA" id="ARBA00022592"/>
    </source>
</evidence>
<feature type="transmembrane region" description="Helical" evidence="8">
    <location>
        <begin position="349"/>
        <end position="367"/>
    </location>
</feature>
<feature type="transmembrane region" description="Helical" evidence="8">
    <location>
        <begin position="48"/>
        <end position="68"/>
    </location>
</feature>
<feature type="transmembrane region" description="Helical" evidence="8">
    <location>
        <begin position="89"/>
        <end position="110"/>
    </location>
</feature>
<sequence>MEPYSNEVLWIVIVAFIISFILAFGIGANDVANSFATSIGSGVLTLKQACYLATVFEIAGAVLLGYKVSDTIRKGILDVTAYENAEKELMLGMLAALAGCAIWLLIATFLKLPVSTTHSIVGASVGFGLVARGADGIKWKEIITIALSWVISPLMAGIISVVIYMLFYRFILKAKNPFNAGLTALPIIWGVVVFVNVLSITLDGSKLLGMQYLDWWMSLCISVAVAIITIGCVHFFMVPWQRNKILEREPYNIDSKPKTVNTIESGIKESTLTVNTITTSTNSVAQMVKPDESEEKRVNLLFHFIQILAAIFSSFAHGGNDVANAIGPLITVFLIYTEGHVETKAETPIYLLIYGGLGIVVGLWFLGKRVIDTVGFNLTKITPATGVTIESGSAATVLMASKIGVPISTTHCKVGAVALVGWAYGKTAGEKTESVNWKLFSGIVGAWVITLPASGGIAAILMYLFEFLV</sequence>
<evidence type="ECO:0000256" key="1">
    <source>
        <dbReference type="ARBA" id="ARBA00004141"/>
    </source>
</evidence>
<evidence type="ECO:0000256" key="5">
    <source>
        <dbReference type="ARBA" id="ARBA00022692"/>
    </source>
</evidence>
<feature type="transmembrane region" description="Helical" evidence="8">
    <location>
        <begin position="180"/>
        <end position="200"/>
    </location>
</feature>
<name>A0A9J6CE07_POLVA</name>
<feature type="transmembrane region" description="Helical" evidence="8">
    <location>
        <begin position="298"/>
        <end position="316"/>
    </location>
</feature>
<evidence type="ECO:0000313" key="10">
    <source>
        <dbReference type="Proteomes" id="UP001107558"/>
    </source>
</evidence>
<feature type="transmembrane region" description="Helical" evidence="8">
    <location>
        <begin position="142"/>
        <end position="168"/>
    </location>
</feature>
<dbReference type="GO" id="GO:0016020">
    <property type="term" value="C:membrane"/>
    <property type="evidence" value="ECO:0007669"/>
    <property type="project" value="UniProtKB-SubCell"/>
</dbReference>
<dbReference type="PANTHER" id="PTHR11101">
    <property type="entry name" value="PHOSPHATE TRANSPORTER"/>
    <property type="match status" value="1"/>
</dbReference>
<comment type="similarity">
    <text evidence="2 8">Belongs to the inorganic phosphate transporter (PiT) (TC 2.A.20) family.</text>
</comment>
<keyword evidence="5 8" id="KW-0812">Transmembrane</keyword>
<evidence type="ECO:0000256" key="7">
    <source>
        <dbReference type="ARBA" id="ARBA00023136"/>
    </source>
</evidence>
<comment type="subcellular location">
    <subcellularLocation>
        <location evidence="1 8">Membrane</location>
        <topology evidence="1 8">Multi-pass membrane protein</topology>
    </subcellularLocation>
</comment>
<feature type="transmembrane region" description="Helical" evidence="8">
    <location>
        <begin position="322"/>
        <end position="337"/>
    </location>
</feature>
<keyword evidence="6 8" id="KW-1133">Transmembrane helix</keyword>
<evidence type="ECO:0000256" key="8">
    <source>
        <dbReference type="RuleBase" id="RU363058"/>
    </source>
</evidence>
<evidence type="ECO:0000313" key="9">
    <source>
        <dbReference type="EMBL" id="KAG5680165.1"/>
    </source>
</evidence>